<comment type="subcellular location">
    <subcellularLocation>
        <location evidence="1 6">Preautophagosomal structure membrane</location>
        <topology evidence="1 6">Peripheral membrane protein</topology>
    </subcellularLocation>
</comment>
<dbReference type="InterPro" id="IPR048940">
    <property type="entry name" value="ATG5_HBR"/>
</dbReference>
<dbReference type="Gene3D" id="3.10.20.90">
    <property type="entry name" value="Phosphatidylinositol 3-kinase Catalytic Subunit, Chain A, domain 1"/>
    <property type="match status" value="1"/>
</dbReference>
<name>A0ABM0MQT1_SACKO</name>
<evidence type="ECO:0000256" key="4">
    <source>
        <dbReference type="ARBA" id="ARBA00022843"/>
    </source>
</evidence>
<dbReference type="GeneID" id="100374644"/>
<protein>
    <recommendedName>
        <fullName evidence="6">Autophagy protein 5</fullName>
    </recommendedName>
</protein>
<evidence type="ECO:0000259" key="9">
    <source>
        <dbReference type="Pfam" id="PF20638"/>
    </source>
</evidence>
<evidence type="ECO:0000256" key="3">
    <source>
        <dbReference type="ARBA" id="ARBA00022499"/>
    </source>
</evidence>
<dbReference type="InterPro" id="IPR042526">
    <property type="entry name" value="Atg5_HR"/>
</dbReference>
<dbReference type="Proteomes" id="UP000694865">
    <property type="component" value="Unplaced"/>
</dbReference>
<gene>
    <name evidence="11" type="primary">LOC100374644</name>
</gene>
<dbReference type="Pfam" id="PF20638">
    <property type="entry name" value="ATG5_UblA"/>
    <property type="match status" value="1"/>
</dbReference>
<keyword evidence="4 6" id="KW-0832">Ubl conjugation</keyword>
<dbReference type="RefSeq" id="XP_006822372.1">
    <property type="nucleotide sequence ID" value="XM_006822309.1"/>
</dbReference>
<evidence type="ECO:0000256" key="1">
    <source>
        <dbReference type="ARBA" id="ARBA00004623"/>
    </source>
</evidence>
<evidence type="ECO:0000313" key="11">
    <source>
        <dbReference type="RefSeq" id="XP_006822372.1"/>
    </source>
</evidence>
<dbReference type="Gene3D" id="3.10.20.620">
    <property type="match status" value="1"/>
</dbReference>
<comment type="subunit">
    <text evidence="6">Conjugated with ATG12.</text>
</comment>
<dbReference type="Pfam" id="PF20637">
    <property type="entry name" value="ATG5_HBR"/>
    <property type="match status" value="1"/>
</dbReference>
<feature type="domain" description="Autophagy protein ATG5 alpha-helical bundle region" evidence="8">
    <location>
        <begin position="120"/>
        <end position="175"/>
    </location>
</feature>
<dbReference type="PANTHER" id="PTHR13040">
    <property type="entry name" value="AUTOPHAGY PROTEIN 5"/>
    <property type="match status" value="1"/>
</dbReference>
<keyword evidence="10" id="KW-1185">Reference proteome</keyword>
<accession>A0ABM0MQT1</accession>
<evidence type="ECO:0000259" key="7">
    <source>
        <dbReference type="Pfam" id="PF04106"/>
    </source>
</evidence>
<proteinExistence type="inferred from homology"/>
<evidence type="ECO:0000256" key="6">
    <source>
        <dbReference type="RuleBase" id="RU361202"/>
    </source>
</evidence>
<dbReference type="Pfam" id="PF04106">
    <property type="entry name" value="ATG5_UblB"/>
    <property type="match status" value="1"/>
</dbReference>
<feature type="domain" description="Autophagy protein ATG5 UblB" evidence="7">
    <location>
        <begin position="184"/>
        <end position="266"/>
    </location>
</feature>
<dbReference type="InterPro" id="IPR007239">
    <property type="entry name" value="Atg5"/>
</dbReference>
<dbReference type="InterPro" id="IPR048939">
    <property type="entry name" value="ATG5_UblA"/>
</dbReference>
<evidence type="ECO:0000313" key="10">
    <source>
        <dbReference type="Proteomes" id="UP000694865"/>
    </source>
</evidence>
<organism evidence="10 11">
    <name type="scientific">Saccoglossus kowalevskii</name>
    <name type="common">Acorn worm</name>
    <dbReference type="NCBI Taxonomy" id="10224"/>
    <lineage>
        <taxon>Eukaryota</taxon>
        <taxon>Metazoa</taxon>
        <taxon>Hemichordata</taxon>
        <taxon>Enteropneusta</taxon>
        <taxon>Harrimaniidae</taxon>
        <taxon>Saccoglossus</taxon>
    </lineage>
</organism>
<keyword evidence="5 6" id="KW-0072">Autophagy</keyword>
<sequence length="273" mass="31968">MADDREVLREVWEGRLPVAFSLSSDEVSVMEQPEPYYLLVPRQSYLTLVTDKVQKHFKTYTDPDKVGEVWFEYEGQPLKWHIPIGVLFDLYSFSSTLPWKITLHFQNFPDEELLGCRSKEAIESHFMACVKEADCLKHRSQVINGMQKKDHKQLWMGLQNDKFDQFWAINRRLMEHTGDEPFRNIPFRIYQVDKSYIQSLFRPVTDDGEPLTLGDLLKENLPDIIPKIDACVTQVIIQGVEPPLDTPIQWLSEHLSHPDNFLHICVLHETDDR</sequence>
<reference evidence="11" key="1">
    <citation type="submission" date="2025-08" db="UniProtKB">
        <authorList>
            <consortium name="RefSeq"/>
        </authorList>
    </citation>
    <scope>IDENTIFICATION</scope>
    <source>
        <tissue evidence="11">Testes</tissue>
    </source>
</reference>
<feature type="domain" description="Autophagy protein ATG5 UblA" evidence="9">
    <location>
        <begin position="11"/>
        <end position="105"/>
    </location>
</feature>
<evidence type="ECO:0000259" key="8">
    <source>
        <dbReference type="Pfam" id="PF20637"/>
    </source>
</evidence>
<comment type="function">
    <text evidence="6">Involved in autophagic vesicle formation.</text>
</comment>
<comment type="similarity">
    <text evidence="2 6">Belongs to the ATG5 family.</text>
</comment>
<keyword evidence="3 6" id="KW-1017">Isopeptide bond</keyword>
<dbReference type="PANTHER" id="PTHR13040:SF2">
    <property type="entry name" value="AUTOPHAGY PROTEIN 5"/>
    <property type="match status" value="1"/>
</dbReference>
<evidence type="ECO:0000256" key="5">
    <source>
        <dbReference type="ARBA" id="ARBA00023006"/>
    </source>
</evidence>
<dbReference type="Gene3D" id="1.10.246.190">
    <property type="entry name" value="Autophagy protein Apg5, helix rich domain"/>
    <property type="match status" value="1"/>
</dbReference>
<evidence type="ECO:0000256" key="2">
    <source>
        <dbReference type="ARBA" id="ARBA00006910"/>
    </source>
</evidence>
<dbReference type="InterPro" id="IPR042527">
    <property type="entry name" value="Atg5_UblA_dom_sf"/>
</dbReference>
<dbReference type="InterPro" id="IPR048318">
    <property type="entry name" value="ATG5_UblB"/>
</dbReference>
<keyword evidence="6" id="KW-0472">Membrane</keyword>